<sequence>MPYRGSRKAPTFDPGDPLTVARFFDDLDWMFRRSHIDDDVERLDYVLSYVPNVVWRQWQVLASLPESTTYDSFKTMVLDLYPEAEDSHVLSWKSYKELVAERRSQLFASLEDYAAFYRDFFPLSCSLVSRQYMVERTRSADLLSLLHGEQLSRVTTRLSILFPDLHRDALWPIAAINDA</sequence>
<feature type="non-terminal residue" evidence="1">
    <location>
        <position position="179"/>
    </location>
</feature>
<evidence type="ECO:0000313" key="2">
    <source>
        <dbReference type="Proteomes" id="UP000308197"/>
    </source>
</evidence>
<dbReference type="InParanoid" id="A0A5C3NPF1"/>
<gene>
    <name evidence="1" type="ORF">K466DRAFT_467032</name>
</gene>
<protein>
    <recommendedName>
        <fullName evidence="3">Retrotransposon gag domain-containing protein</fullName>
    </recommendedName>
</protein>
<evidence type="ECO:0000313" key="1">
    <source>
        <dbReference type="EMBL" id="TFK78559.1"/>
    </source>
</evidence>
<dbReference type="Proteomes" id="UP000308197">
    <property type="component" value="Unassembled WGS sequence"/>
</dbReference>
<reference evidence="1 2" key="1">
    <citation type="journal article" date="2019" name="Nat. Ecol. Evol.">
        <title>Megaphylogeny resolves global patterns of mushroom evolution.</title>
        <authorList>
            <person name="Varga T."/>
            <person name="Krizsan K."/>
            <person name="Foldi C."/>
            <person name="Dima B."/>
            <person name="Sanchez-Garcia M."/>
            <person name="Sanchez-Ramirez S."/>
            <person name="Szollosi G.J."/>
            <person name="Szarkandi J.G."/>
            <person name="Papp V."/>
            <person name="Albert L."/>
            <person name="Andreopoulos W."/>
            <person name="Angelini C."/>
            <person name="Antonin V."/>
            <person name="Barry K.W."/>
            <person name="Bougher N.L."/>
            <person name="Buchanan P."/>
            <person name="Buyck B."/>
            <person name="Bense V."/>
            <person name="Catcheside P."/>
            <person name="Chovatia M."/>
            <person name="Cooper J."/>
            <person name="Damon W."/>
            <person name="Desjardin D."/>
            <person name="Finy P."/>
            <person name="Geml J."/>
            <person name="Haridas S."/>
            <person name="Hughes K."/>
            <person name="Justo A."/>
            <person name="Karasinski D."/>
            <person name="Kautmanova I."/>
            <person name="Kiss B."/>
            <person name="Kocsube S."/>
            <person name="Kotiranta H."/>
            <person name="LaButti K.M."/>
            <person name="Lechner B.E."/>
            <person name="Liimatainen K."/>
            <person name="Lipzen A."/>
            <person name="Lukacs Z."/>
            <person name="Mihaltcheva S."/>
            <person name="Morgado L.N."/>
            <person name="Niskanen T."/>
            <person name="Noordeloos M.E."/>
            <person name="Ohm R.A."/>
            <person name="Ortiz-Santana B."/>
            <person name="Ovrebo C."/>
            <person name="Racz N."/>
            <person name="Riley R."/>
            <person name="Savchenko A."/>
            <person name="Shiryaev A."/>
            <person name="Soop K."/>
            <person name="Spirin V."/>
            <person name="Szebenyi C."/>
            <person name="Tomsovsky M."/>
            <person name="Tulloss R.E."/>
            <person name="Uehling J."/>
            <person name="Grigoriev I.V."/>
            <person name="Vagvolgyi C."/>
            <person name="Papp T."/>
            <person name="Martin F.M."/>
            <person name="Miettinen O."/>
            <person name="Hibbett D.S."/>
            <person name="Nagy L.G."/>
        </authorList>
    </citation>
    <scope>NUCLEOTIDE SEQUENCE [LARGE SCALE GENOMIC DNA]</scope>
    <source>
        <strain evidence="1 2">HHB13444</strain>
    </source>
</reference>
<dbReference type="AlphaFoldDB" id="A0A5C3NPF1"/>
<dbReference type="EMBL" id="ML212461">
    <property type="protein sequence ID" value="TFK78559.1"/>
    <property type="molecule type" value="Genomic_DNA"/>
</dbReference>
<name>A0A5C3NPF1_9APHY</name>
<evidence type="ECO:0008006" key="3">
    <source>
        <dbReference type="Google" id="ProtNLM"/>
    </source>
</evidence>
<keyword evidence="2" id="KW-1185">Reference proteome</keyword>
<organism evidence="1 2">
    <name type="scientific">Polyporus arcularius HHB13444</name>
    <dbReference type="NCBI Taxonomy" id="1314778"/>
    <lineage>
        <taxon>Eukaryota</taxon>
        <taxon>Fungi</taxon>
        <taxon>Dikarya</taxon>
        <taxon>Basidiomycota</taxon>
        <taxon>Agaricomycotina</taxon>
        <taxon>Agaricomycetes</taxon>
        <taxon>Polyporales</taxon>
        <taxon>Polyporaceae</taxon>
        <taxon>Polyporus</taxon>
    </lineage>
</organism>
<accession>A0A5C3NPF1</accession>
<proteinExistence type="predicted"/>